<accession>A0AAD5Y485</accession>
<comment type="pathway">
    <text evidence="3">tRNA modification; 5-methoxycarbonylmethyl-2-thiouridine-tRNA biosynthesis.</text>
</comment>
<feature type="region of interest" description="Disordered" evidence="9">
    <location>
        <begin position="110"/>
        <end position="134"/>
    </location>
</feature>
<dbReference type="EMBL" id="JADGKB010000033">
    <property type="protein sequence ID" value="KAJ3257902.1"/>
    <property type="molecule type" value="Genomic_DNA"/>
</dbReference>
<comment type="caution">
    <text evidence="10">The sequence shown here is derived from an EMBL/GenBank/DDBJ whole genome shotgun (WGS) entry which is preliminary data.</text>
</comment>
<evidence type="ECO:0000256" key="9">
    <source>
        <dbReference type="SAM" id="MobiDB-lite"/>
    </source>
</evidence>
<evidence type="ECO:0000256" key="4">
    <source>
        <dbReference type="ARBA" id="ARBA00007573"/>
    </source>
</evidence>
<name>A0AAD5Y485_9FUNG</name>
<comment type="subcellular location">
    <subcellularLocation>
        <location evidence="2">Cytoplasm</location>
    </subcellularLocation>
    <subcellularLocation>
        <location evidence="1">Nucleus</location>
    </subcellularLocation>
</comment>
<comment type="similarity">
    <text evidence="4">Belongs to the ELP4 family.</text>
</comment>
<reference evidence="10" key="1">
    <citation type="submission" date="2020-05" db="EMBL/GenBank/DDBJ databases">
        <title>Phylogenomic resolution of chytrid fungi.</title>
        <authorList>
            <person name="Stajich J.E."/>
            <person name="Amses K."/>
            <person name="Simmons R."/>
            <person name="Seto K."/>
            <person name="Myers J."/>
            <person name="Bonds A."/>
            <person name="Quandt C.A."/>
            <person name="Barry K."/>
            <person name="Liu P."/>
            <person name="Grigoriev I."/>
            <person name="Longcore J.E."/>
            <person name="James T.Y."/>
        </authorList>
    </citation>
    <scope>NUCLEOTIDE SEQUENCE</scope>
    <source>
        <strain evidence="10">PLAUS21</strain>
    </source>
</reference>
<keyword evidence="11" id="KW-1185">Reference proteome</keyword>
<evidence type="ECO:0000256" key="2">
    <source>
        <dbReference type="ARBA" id="ARBA00004496"/>
    </source>
</evidence>
<dbReference type="Gene3D" id="3.40.50.300">
    <property type="entry name" value="P-loop containing nucleotide triphosphate hydrolases"/>
    <property type="match status" value="1"/>
</dbReference>
<evidence type="ECO:0000256" key="5">
    <source>
        <dbReference type="ARBA" id="ARBA00020265"/>
    </source>
</evidence>
<keyword evidence="7" id="KW-0819">tRNA processing</keyword>
<dbReference type="InterPro" id="IPR008728">
    <property type="entry name" value="Elongator_complex_protein_4"/>
</dbReference>
<dbReference type="InterPro" id="IPR027417">
    <property type="entry name" value="P-loop_NTPase"/>
</dbReference>
<protein>
    <recommendedName>
        <fullName evidence="5">Elongator complex protein 4</fullName>
    </recommendedName>
</protein>
<dbReference type="PANTHER" id="PTHR12896">
    <property type="entry name" value="PAX6 NEIGHBOR PROTEIN PAXNEB"/>
    <property type="match status" value="1"/>
</dbReference>
<evidence type="ECO:0000313" key="11">
    <source>
        <dbReference type="Proteomes" id="UP001210925"/>
    </source>
</evidence>
<proteinExistence type="inferred from homology"/>
<dbReference type="GO" id="GO:0033588">
    <property type="term" value="C:elongator holoenzyme complex"/>
    <property type="evidence" value="ECO:0007669"/>
    <property type="project" value="InterPro"/>
</dbReference>
<dbReference type="GO" id="GO:0005737">
    <property type="term" value="C:cytoplasm"/>
    <property type="evidence" value="ECO:0007669"/>
    <property type="project" value="UniProtKB-SubCell"/>
</dbReference>
<feature type="region of interest" description="Disordered" evidence="9">
    <location>
        <begin position="352"/>
        <end position="380"/>
    </location>
</feature>
<evidence type="ECO:0000256" key="1">
    <source>
        <dbReference type="ARBA" id="ARBA00004123"/>
    </source>
</evidence>
<sequence length="380" mass="42478">MSGFRRTSTRVRNAPPGTRASTHNGQILTSTGVASFDEILGGGIPLGRTLVVKQDRYTGYSNLLMKYFIAEGIELSHDVTYITLDSNPEDFILELPATVENKAATEIEEDSDYVPSKQTLSGRNMGALRTPGRNSDKMSIAWRYQSLPKVSESFTNSSKTMSTYCHTFDLTKQIDKSTLAKANISLINRETVESAEQGSNSYEKLLSLLKTQLLQILRVGINSIGSINWDDGDSISEMYKFFYNLRRLVRGTNIVVFLTLPEYFYQSENGKNYSSIIKRVEFAVDAAIEVESFAGSTKFFDANYTSDYHGLIHPVHIFRINSLIESTRLSNVQLHSLGFKVRRKRFSIEPFVLPPEDSDKSSKPNPSTSCGTTGSNPLDF</sequence>
<gene>
    <name evidence="10" type="primary">ELP4</name>
    <name evidence="10" type="ORF">HK103_004193</name>
</gene>
<evidence type="ECO:0000313" key="10">
    <source>
        <dbReference type="EMBL" id="KAJ3257902.1"/>
    </source>
</evidence>
<dbReference type="GO" id="GO:0002098">
    <property type="term" value="P:tRNA wobble uridine modification"/>
    <property type="evidence" value="ECO:0007669"/>
    <property type="project" value="InterPro"/>
</dbReference>
<keyword evidence="6" id="KW-0963">Cytoplasm</keyword>
<dbReference type="GO" id="GO:0008023">
    <property type="term" value="C:transcription elongation factor complex"/>
    <property type="evidence" value="ECO:0007669"/>
    <property type="project" value="TreeGrafter"/>
</dbReference>
<dbReference type="Proteomes" id="UP001210925">
    <property type="component" value="Unassembled WGS sequence"/>
</dbReference>
<dbReference type="SUPFAM" id="SSF52540">
    <property type="entry name" value="P-loop containing nucleoside triphosphate hydrolases"/>
    <property type="match status" value="1"/>
</dbReference>
<feature type="compositionally biased region" description="Polar residues" evidence="9">
    <location>
        <begin position="363"/>
        <end position="380"/>
    </location>
</feature>
<evidence type="ECO:0000256" key="8">
    <source>
        <dbReference type="ARBA" id="ARBA00023242"/>
    </source>
</evidence>
<feature type="region of interest" description="Disordered" evidence="9">
    <location>
        <begin position="1"/>
        <end position="24"/>
    </location>
</feature>
<evidence type="ECO:0000256" key="7">
    <source>
        <dbReference type="ARBA" id="ARBA00022694"/>
    </source>
</evidence>
<organism evidence="10 11">
    <name type="scientific">Boothiomyces macroporosus</name>
    <dbReference type="NCBI Taxonomy" id="261099"/>
    <lineage>
        <taxon>Eukaryota</taxon>
        <taxon>Fungi</taxon>
        <taxon>Fungi incertae sedis</taxon>
        <taxon>Chytridiomycota</taxon>
        <taxon>Chytridiomycota incertae sedis</taxon>
        <taxon>Chytridiomycetes</taxon>
        <taxon>Rhizophydiales</taxon>
        <taxon>Terramycetaceae</taxon>
        <taxon>Boothiomyces</taxon>
    </lineage>
</organism>
<dbReference type="CDD" id="cd19494">
    <property type="entry name" value="Elp4"/>
    <property type="match status" value="1"/>
</dbReference>
<dbReference type="PANTHER" id="PTHR12896:SF1">
    <property type="entry name" value="ELONGATOR COMPLEX PROTEIN 4"/>
    <property type="match status" value="1"/>
</dbReference>
<evidence type="ECO:0000256" key="6">
    <source>
        <dbReference type="ARBA" id="ARBA00022490"/>
    </source>
</evidence>
<evidence type="ECO:0000256" key="3">
    <source>
        <dbReference type="ARBA" id="ARBA00005043"/>
    </source>
</evidence>
<keyword evidence="8" id="KW-0539">Nucleus</keyword>
<dbReference type="Pfam" id="PF05625">
    <property type="entry name" value="PAXNEB"/>
    <property type="match status" value="1"/>
</dbReference>
<dbReference type="AlphaFoldDB" id="A0AAD5Y485"/>